<reference evidence="2 3" key="1">
    <citation type="submission" date="2023-03" db="EMBL/GenBank/DDBJ databases">
        <title>Bacillus Genome Sequencing.</title>
        <authorList>
            <person name="Dunlap C."/>
        </authorList>
    </citation>
    <scope>NUCLEOTIDE SEQUENCE [LARGE SCALE GENOMIC DNA]</scope>
    <source>
        <strain evidence="2 3">B-14544</strain>
    </source>
</reference>
<gene>
    <name evidence="2" type="ORF">P4447_18355</name>
</gene>
<dbReference type="PROSITE" id="PS51257">
    <property type="entry name" value="PROKAR_LIPOPROTEIN"/>
    <property type="match status" value="1"/>
</dbReference>
<evidence type="ECO:0000313" key="2">
    <source>
        <dbReference type="EMBL" id="MED3564380.1"/>
    </source>
</evidence>
<evidence type="ECO:0000313" key="3">
    <source>
        <dbReference type="Proteomes" id="UP001330749"/>
    </source>
</evidence>
<dbReference type="Proteomes" id="UP001330749">
    <property type="component" value="Unassembled WGS sequence"/>
</dbReference>
<sequence>MKKIILISFILLSGCSNDSYTNTIHIVPENFEGTLTATYNVDGAPALEKEKGFSVIPYNDAGFYETSTSDMEYGTVNDKFYYEINNKRIPISEECIFYISTGSAPGDNNKRYPQSHIAITNNCSKDFQMNGPDEFIFP</sequence>
<comment type="caution">
    <text evidence="2">The sequence shown here is derived from an EMBL/GenBank/DDBJ whole genome shotgun (WGS) entry which is preliminary data.</text>
</comment>
<evidence type="ECO:0000259" key="1">
    <source>
        <dbReference type="Pfam" id="PF20862"/>
    </source>
</evidence>
<proteinExistence type="predicted"/>
<keyword evidence="3" id="KW-1185">Reference proteome</keyword>
<feature type="domain" description="DUF6843" evidence="1">
    <location>
        <begin position="21"/>
        <end position="127"/>
    </location>
</feature>
<organism evidence="2 3">
    <name type="scientific">Bacillus xiapuensis</name>
    <dbReference type="NCBI Taxonomy" id="2014075"/>
    <lineage>
        <taxon>Bacteria</taxon>
        <taxon>Bacillati</taxon>
        <taxon>Bacillota</taxon>
        <taxon>Bacilli</taxon>
        <taxon>Bacillales</taxon>
        <taxon>Bacillaceae</taxon>
        <taxon>Bacillus</taxon>
    </lineage>
</organism>
<dbReference type="RefSeq" id="WP_327969508.1">
    <property type="nucleotide sequence ID" value="NZ_JARMQG010000327.1"/>
</dbReference>
<protein>
    <recommendedName>
        <fullName evidence="1">DUF6843 domain-containing protein</fullName>
    </recommendedName>
</protein>
<accession>A0ABU6NI39</accession>
<dbReference type="InterPro" id="IPR049293">
    <property type="entry name" value="DUF6843"/>
</dbReference>
<dbReference type="Pfam" id="PF20862">
    <property type="entry name" value="DUF6843"/>
    <property type="match status" value="1"/>
</dbReference>
<dbReference type="EMBL" id="JARMQG010000327">
    <property type="protein sequence ID" value="MED3564380.1"/>
    <property type="molecule type" value="Genomic_DNA"/>
</dbReference>
<name>A0ABU6NI39_9BACI</name>